<feature type="transmembrane region" description="Helical" evidence="1">
    <location>
        <begin position="138"/>
        <end position="157"/>
    </location>
</feature>
<keyword evidence="1" id="KW-1133">Transmembrane helix</keyword>
<gene>
    <name evidence="2" type="ORF">HD593_007902</name>
</gene>
<feature type="transmembrane region" description="Helical" evidence="1">
    <location>
        <begin position="389"/>
        <end position="415"/>
    </location>
</feature>
<name>A0A7X0P0P2_9ACTN</name>
<keyword evidence="1" id="KW-0812">Transmembrane</keyword>
<feature type="transmembrane region" description="Helical" evidence="1">
    <location>
        <begin position="178"/>
        <end position="195"/>
    </location>
</feature>
<keyword evidence="3" id="KW-1185">Reference proteome</keyword>
<protein>
    <recommendedName>
        <fullName evidence="4">Fenitrothion hydrolase</fullName>
    </recommendedName>
</protein>
<accession>A0A7X0P0P2</accession>
<dbReference type="Proteomes" id="UP000565579">
    <property type="component" value="Unassembled WGS sequence"/>
</dbReference>
<evidence type="ECO:0000313" key="2">
    <source>
        <dbReference type="EMBL" id="MBB6553107.1"/>
    </source>
</evidence>
<evidence type="ECO:0000256" key="1">
    <source>
        <dbReference type="SAM" id="Phobius"/>
    </source>
</evidence>
<evidence type="ECO:0008006" key="4">
    <source>
        <dbReference type="Google" id="ProtNLM"/>
    </source>
</evidence>
<feature type="transmembrane region" description="Helical" evidence="1">
    <location>
        <begin position="314"/>
        <end position="338"/>
    </location>
</feature>
<feature type="transmembrane region" description="Helical" evidence="1">
    <location>
        <begin position="207"/>
        <end position="229"/>
    </location>
</feature>
<reference evidence="2 3" key="1">
    <citation type="submission" date="2020-08" db="EMBL/GenBank/DDBJ databases">
        <title>Sequencing the genomes of 1000 actinobacteria strains.</title>
        <authorList>
            <person name="Klenk H.-P."/>
        </authorList>
    </citation>
    <scope>NUCLEOTIDE SEQUENCE [LARGE SCALE GENOMIC DNA]</scope>
    <source>
        <strain evidence="2 3">DSM 43768</strain>
    </source>
</reference>
<dbReference type="EMBL" id="JACHMI010000001">
    <property type="protein sequence ID" value="MBB6553107.1"/>
    <property type="molecule type" value="Genomic_DNA"/>
</dbReference>
<organism evidence="2 3">
    <name type="scientific">Nonomuraea rubra</name>
    <dbReference type="NCBI Taxonomy" id="46180"/>
    <lineage>
        <taxon>Bacteria</taxon>
        <taxon>Bacillati</taxon>
        <taxon>Actinomycetota</taxon>
        <taxon>Actinomycetes</taxon>
        <taxon>Streptosporangiales</taxon>
        <taxon>Streptosporangiaceae</taxon>
        <taxon>Nonomuraea</taxon>
    </lineage>
</organism>
<feature type="transmembrane region" description="Helical" evidence="1">
    <location>
        <begin position="427"/>
        <end position="450"/>
    </location>
</feature>
<keyword evidence="1" id="KW-0472">Membrane</keyword>
<feature type="transmembrane region" description="Helical" evidence="1">
    <location>
        <begin position="350"/>
        <end position="369"/>
    </location>
</feature>
<proteinExistence type="predicted"/>
<comment type="caution">
    <text evidence="2">The sequence shown here is derived from an EMBL/GenBank/DDBJ whole genome shotgun (WGS) entry which is preliminary data.</text>
</comment>
<sequence>MTGMVAAGMVAAGMVAAGVLAHGVGERADLPIPIFYAYAGAFAALVVSFLALGLLWADSRFRGDLAGRPITLRLPGLARRHAGPAPPGDPAAPPESRRLARPARVRLAARVLTLLAAAYTLGWLVLGPEVENAGPYLVYVLFWVGLVPASLLLGPVWRVLNPFRLLPDRPRRPYPSGLGYRPAAAGLLAFTWMELVAPEPAAPPTLLIFLTLYAAAQLTGTLAYGHAWLERGDPFEVYSTLIGHLSPLGRRADGRRVLRNPFDGLDAIAPAPGLVATVCVLLGSTAYDGLSTSPAWVNALQSAPFGGRAGLGTLGLLAAVAGVAALYAACLGAAGLIGGTRGLSGRFAHSLLPIAVGYLIAHYFSLLVIEGRHAIILALGLDAEVDRNAVAPGTIATVQVLAIVIGHVAGVVAAHDRSVRLLPPARAVAGQIPLFVLMVCYTTGGLTLLLA</sequence>
<evidence type="ECO:0000313" key="3">
    <source>
        <dbReference type="Proteomes" id="UP000565579"/>
    </source>
</evidence>
<feature type="transmembrane region" description="Helical" evidence="1">
    <location>
        <begin position="37"/>
        <end position="57"/>
    </location>
</feature>
<feature type="transmembrane region" description="Helical" evidence="1">
    <location>
        <begin position="107"/>
        <end position="126"/>
    </location>
</feature>
<dbReference type="AlphaFoldDB" id="A0A7X0P0P2"/>